<dbReference type="EMBL" id="PDEP01000010">
    <property type="protein sequence ID" value="PEN05976.1"/>
    <property type="molecule type" value="Genomic_DNA"/>
</dbReference>
<dbReference type="RefSeq" id="WP_098062665.1">
    <property type="nucleotide sequence ID" value="NZ_PDEP01000010.1"/>
</dbReference>
<reference evidence="1 2" key="1">
    <citation type="submission" date="2017-10" db="EMBL/GenBank/DDBJ databases">
        <title>Draft genome of Longimonas halophila.</title>
        <authorList>
            <person name="Goh K.M."/>
            <person name="Shamsir M.S."/>
            <person name="Lim S.W."/>
        </authorList>
    </citation>
    <scope>NUCLEOTIDE SEQUENCE [LARGE SCALE GENOMIC DNA]</scope>
    <source>
        <strain evidence="1 2">KCTC 42399</strain>
    </source>
</reference>
<comment type="caution">
    <text evidence="1">The sequence shown here is derived from an EMBL/GenBank/DDBJ whole genome shotgun (WGS) entry which is preliminary data.</text>
</comment>
<dbReference type="Gene3D" id="2.60.40.2360">
    <property type="entry name" value="Intracellular proteinase inhibitor BsuPI"/>
    <property type="match status" value="1"/>
</dbReference>
<dbReference type="AlphaFoldDB" id="A0A2H3NYW1"/>
<name>A0A2H3NYW1_9BACT</name>
<sequence>MPNLTPTRLLNWAALLLLVGLITGCDTLIGSGGAGNADELPIPGNATRVSINELDVYLVTPDTVSVGEAFEVRVLVENQTRRNVVVQTSSGCLVVPSVFEAGGERVPFRGSGIVCTAAVTNHDIPSGETIERTFDVQAALRTEEEDVPASPGTYEVRADLDWGIQGDYSSRTLQRRFRVQP</sequence>
<dbReference type="Proteomes" id="UP000221024">
    <property type="component" value="Unassembled WGS sequence"/>
</dbReference>
<dbReference type="InterPro" id="IPR038144">
    <property type="entry name" value="IPI"/>
</dbReference>
<keyword evidence="2" id="KW-1185">Reference proteome</keyword>
<dbReference type="OrthoDB" id="9853614at2"/>
<evidence type="ECO:0008006" key="3">
    <source>
        <dbReference type="Google" id="ProtNLM"/>
    </source>
</evidence>
<evidence type="ECO:0000313" key="1">
    <source>
        <dbReference type="EMBL" id="PEN05976.1"/>
    </source>
</evidence>
<organism evidence="1 2">
    <name type="scientific">Longimonas halophila</name>
    <dbReference type="NCBI Taxonomy" id="1469170"/>
    <lineage>
        <taxon>Bacteria</taxon>
        <taxon>Pseudomonadati</taxon>
        <taxon>Rhodothermota</taxon>
        <taxon>Rhodothermia</taxon>
        <taxon>Rhodothermales</taxon>
        <taxon>Salisaetaceae</taxon>
        <taxon>Longimonas</taxon>
    </lineage>
</organism>
<protein>
    <recommendedName>
        <fullName evidence="3">Intracellular proteinase inhibitor BsuPI domain-containing protein</fullName>
    </recommendedName>
</protein>
<accession>A0A2H3NYW1</accession>
<gene>
    <name evidence="1" type="ORF">CRI93_10860</name>
</gene>
<evidence type="ECO:0000313" key="2">
    <source>
        <dbReference type="Proteomes" id="UP000221024"/>
    </source>
</evidence>
<proteinExistence type="predicted"/>